<dbReference type="EMBL" id="REGN01003952">
    <property type="protein sequence ID" value="RNA19909.1"/>
    <property type="molecule type" value="Genomic_DNA"/>
</dbReference>
<dbReference type="AlphaFoldDB" id="A0A3M7R8W4"/>
<reference evidence="1 2" key="1">
    <citation type="journal article" date="2018" name="Sci. Rep.">
        <title>Genomic signatures of local adaptation to the degree of environmental predictability in rotifers.</title>
        <authorList>
            <person name="Franch-Gras L."/>
            <person name="Hahn C."/>
            <person name="Garcia-Roger E.M."/>
            <person name="Carmona M.J."/>
            <person name="Serra M."/>
            <person name="Gomez A."/>
        </authorList>
    </citation>
    <scope>NUCLEOTIDE SEQUENCE [LARGE SCALE GENOMIC DNA]</scope>
    <source>
        <strain evidence="1">HYR1</strain>
    </source>
</reference>
<sequence>MAQKKRKQNKIIIPSNSTILYGRQQPIIRYLKMKKLMVSGNRRRKVFVILGRLNFCTPYMSLDRIFCNDK</sequence>
<keyword evidence="2" id="KW-1185">Reference proteome</keyword>
<accession>A0A3M7R8W4</accession>
<organism evidence="1 2">
    <name type="scientific">Brachionus plicatilis</name>
    <name type="common">Marine rotifer</name>
    <name type="synonym">Brachionus muelleri</name>
    <dbReference type="NCBI Taxonomy" id="10195"/>
    <lineage>
        <taxon>Eukaryota</taxon>
        <taxon>Metazoa</taxon>
        <taxon>Spiralia</taxon>
        <taxon>Gnathifera</taxon>
        <taxon>Rotifera</taxon>
        <taxon>Eurotatoria</taxon>
        <taxon>Monogononta</taxon>
        <taxon>Pseudotrocha</taxon>
        <taxon>Ploima</taxon>
        <taxon>Brachionidae</taxon>
        <taxon>Brachionus</taxon>
    </lineage>
</organism>
<evidence type="ECO:0000313" key="2">
    <source>
        <dbReference type="Proteomes" id="UP000276133"/>
    </source>
</evidence>
<gene>
    <name evidence="1" type="ORF">BpHYR1_048719</name>
</gene>
<dbReference type="Proteomes" id="UP000276133">
    <property type="component" value="Unassembled WGS sequence"/>
</dbReference>
<protein>
    <submittedName>
        <fullName evidence="1">Uncharacterized protein</fullName>
    </submittedName>
</protein>
<name>A0A3M7R8W4_BRAPC</name>
<comment type="caution">
    <text evidence="1">The sequence shown here is derived from an EMBL/GenBank/DDBJ whole genome shotgun (WGS) entry which is preliminary data.</text>
</comment>
<proteinExistence type="predicted"/>
<evidence type="ECO:0000313" key="1">
    <source>
        <dbReference type="EMBL" id="RNA19909.1"/>
    </source>
</evidence>